<evidence type="ECO:0000313" key="3">
    <source>
        <dbReference type="Proteomes" id="UP001605036"/>
    </source>
</evidence>
<keyword evidence="3" id="KW-1185">Reference proteome</keyword>
<gene>
    <name evidence="2" type="ORF">R1flu_018857</name>
</gene>
<dbReference type="Proteomes" id="UP001605036">
    <property type="component" value="Unassembled WGS sequence"/>
</dbReference>
<dbReference type="Gene3D" id="3.40.50.1000">
    <property type="entry name" value="HAD superfamily/HAD-like"/>
    <property type="match status" value="1"/>
</dbReference>
<proteinExistence type="predicted"/>
<dbReference type="Pfam" id="PF03031">
    <property type="entry name" value="NIF"/>
    <property type="match status" value="1"/>
</dbReference>
<protein>
    <recommendedName>
        <fullName evidence="1">FCP1 homology domain-containing protein</fullName>
    </recommendedName>
</protein>
<dbReference type="InterPro" id="IPR004274">
    <property type="entry name" value="FCP1_dom"/>
</dbReference>
<evidence type="ECO:0000259" key="1">
    <source>
        <dbReference type="PROSITE" id="PS50969"/>
    </source>
</evidence>
<dbReference type="EMBL" id="JBHFFA010000001">
    <property type="protein sequence ID" value="KAL2650729.1"/>
    <property type="molecule type" value="Genomic_DNA"/>
</dbReference>
<dbReference type="InterPro" id="IPR036412">
    <property type="entry name" value="HAD-like_sf"/>
</dbReference>
<dbReference type="PROSITE" id="PS50969">
    <property type="entry name" value="FCP1"/>
    <property type="match status" value="1"/>
</dbReference>
<dbReference type="InterPro" id="IPR023214">
    <property type="entry name" value="HAD_sf"/>
</dbReference>
<accession>A0ABD1ZH19</accession>
<comment type="caution">
    <text evidence="2">The sequence shown here is derived from an EMBL/GenBank/DDBJ whole genome shotgun (WGS) entry which is preliminary data.</text>
</comment>
<feature type="domain" description="FCP1 homology" evidence="1">
    <location>
        <begin position="15"/>
        <end position="118"/>
    </location>
</feature>
<sequence length="118" mass="13768">MGSMEDPRPRPIDLEVPRQKVLILDLNRLLLCICKGVAEVERAREFDHHPVSPDTTRIIYVPRVGVFGFLDAVARDFMLIIWTSRTSRNTNILLRDMEERGFLPRRFFQAHVSRHSIV</sequence>
<dbReference type="SUPFAM" id="SSF56784">
    <property type="entry name" value="HAD-like"/>
    <property type="match status" value="1"/>
</dbReference>
<evidence type="ECO:0000313" key="2">
    <source>
        <dbReference type="EMBL" id="KAL2650729.1"/>
    </source>
</evidence>
<dbReference type="AlphaFoldDB" id="A0ABD1ZH19"/>
<reference evidence="2 3" key="1">
    <citation type="submission" date="2024-09" db="EMBL/GenBank/DDBJ databases">
        <title>Chromosome-scale assembly of Riccia fluitans.</title>
        <authorList>
            <person name="Paukszto L."/>
            <person name="Sawicki J."/>
            <person name="Karawczyk K."/>
            <person name="Piernik-Szablinska J."/>
            <person name="Szczecinska M."/>
            <person name="Mazdziarz M."/>
        </authorList>
    </citation>
    <scope>NUCLEOTIDE SEQUENCE [LARGE SCALE GENOMIC DNA]</scope>
    <source>
        <strain evidence="2">Rf_01</strain>
        <tissue evidence="2">Aerial parts of the thallus</tissue>
    </source>
</reference>
<organism evidence="2 3">
    <name type="scientific">Riccia fluitans</name>
    <dbReference type="NCBI Taxonomy" id="41844"/>
    <lineage>
        <taxon>Eukaryota</taxon>
        <taxon>Viridiplantae</taxon>
        <taxon>Streptophyta</taxon>
        <taxon>Embryophyta</taxon>
        <taxon>Marchantiophyta</taxon>
        <taxon>Marchantiopsida</taxon>
        <taxon>Marchantiidae</taxon>
        <taxon>Marchantiales</taxon>
        <taxon>Ricciaceae</taxon>
        <taxon>Riccia</taxon>
    </lineage>
</organism>
<name>A0ABD1ZH19_9MARC</name>